<evidence type="ECO:0000313" key="4">
    <source>
        <dbReference type="Proteomes" id="UP001293791"/>
    </source>
</evidence>
<keyword evidence="1" id="KW-0690">Ribosome biogenesis</keyword>
<dbReference type="Gene3D" id="3.30.300.20">
    <property type="match status" value="1"/>
</dbReference>
<accession>A0ABU5L962</accession>
<evidence type="ECO:0000313" key="3">
    <source>
        <dbReference type="EMBL" id="MDZ5762658.1"/>
    </source>
</evidence>
<proteinExistence type="predicted"/>
<keyword evidence="2" id="KW-1133">Transmembrane helix</keyword>
<dbReference type="InterPro" id="IPR020053">
    <property type="entry name" value="Ribosome-bd_factorA_CS"/>
</dbReference>
<dbReference type="PANTHER" id="PTHR33515:SF1">
    <property type="entry name" value="RIBOSOME-BINDING FACTOR A, CHLOROPLASTIC-RELATED"/>
    <property type="match status" value="1"/>
</dbReference>
<evidence type="ECO:0000256" key="2">
    <source>
        <dbReference type="SAM" id="Phobius"/>
    </source>
</evidence>
<dbReference type="PROSITE" id="PS01319">
    <property type="entry name" value="RBFA"/>
    <property type="match status" value="1"/>
</dbReference>
<dbReference type="InterPro" id="IPR000238">
    <property type="entry name" value="RbfA"/>
</dbReference>
<dbReference type="RefSeq" id="WP_322498107.1">
    <property type="nucleotide sequence ID" value="NZ_JARGYT010000082.1"/>
</dbReference>
<protein>
    <submittedName>
        <fullName evidence="3">Ribosome-binding factor A</fullName>
    </submittedName>
</protein>
<dbReference type="PANTHER" id="PTHR33515">
    <property type="entry name" value="RIBOSOME-BINDING FACTOR A, CHLOROPLASTIC-RELATED"/>
    <property type="match status" value="1"/>
</dbReference>
<dbReference type="Proteomes" id="UP001293791">
    <property type="component" value="Unassembled WGS sequence"/>
</dbReference>
<gene>
    <name evidence="3" type="ORF">Cyrtocomes_01049</name>
</gene>
<reference evidence="3 4" key="1">
    <citation type="submission" date="2023-02" db="EMBL/GenBank/DDBJ databases">
        <title>Host association and intracellularity evolved multiple times independently in the Rickettsiales.</title>
        <authorList>
            <person name="Castelli M."/>
            <person name="Nardi T."/>
            <person name="Gammuto L."/>
            <person name="Bellinzona G."/>
            <person name="Sabaneyeva E."/>
            <person name="Potekhin A."/>
            <person name="Serra V."/>
            <person name="Petroni G."/>
            <person name="Sassera D."/>
        </authorList>
    </citation>
    <scope>NUCLEOTIDE SEQUENCE [LARGE SCALE GENOMIC DNA]</scope>
    <source>
        <strain evidence="3 4">BOD18</strain>
    </source>
</reference>
<dbReference type="SUPFAM" id="SSF89919">
    <property type="entry name" value="Ribosome-binding factor A, RbfA"/>
    <property type="match status" value="1"/>
</dbReference>
<feature type="transmembrane region" description="Helical" evidence="2">
    <location>
        <begin position="20"/>
        <end position="37"/>
    </location>
</feature>
<keyword evidence="2" id="KW-0472">Membrane</keyword>
<dbReference type="Pfam" id="PF02033">
    <property type="entry name" value="RBFA"/>
    <property type="match status" value="1"/>
</dbReference>
<name>A0ABU5L962_9RICK</name>
<dbReference type="EMBL" id="JARGYT010000082">
    <property type="protein sequence ID" value="MDZ5762658.1"/>
    <property type="molecule type" value="Genomic_DNA"/>
</dbReference>
<comment type="caution">
    <text evidence="3">The sequence shown here is derived from an EMBL/GenBank/DDBJ whole genome shotgun (WGS) entry which is preliminary data.</text>
</comment>
<keyword evidence="4" id="KW-1185">Reference proteome</keyword>
<evidence type="ECO:0000256" key="1">
    <source>
        <dbReference type="ARBA" id="ARBA00022517"/>
    </source>
</evidence>
<dbReference type="InterPro" id="IPR023799">
    <property type="entry name" value="RbfA_dom_sf"/>
</dbReference>
<dbReference type="InterPro" id="IPR015946">
    <property type="entry name" value="KH_dom-like_a/b"/>
</dbReference>
<sequence>MGKEDKSRRQLMLSSVIQKALYGILASGKLYLSIPLYKFSIARVDITKDLKMASIYISSIEPSDGQKISKELKLVSQKIRFLLSQELKLRSSPEIRFYVDEEPFYQDNLMNKINSLNQS</sequence>
<organism evidence="3 4">
    <name type="scientific">Candidatus Cyrtobacter comes</name>
    <dbReference type="NCBI Taxonomy" id="675776"/>
    <lineage>
        <taxon>Bacteria</taxon>
        <taxon>Pseudomonadati</taxon>
        <taxon>Pseudomonadota</taxon>
        <taxon>Alphaproteobacteria</taxon>
        <taxon>Rickettsiales</taxon>
        <taxon>Candidatus Midichloriaceae</taxon>
        <taxon>Candidatus Cyrtobacter</taxon>
    </lineage>
</organism>
<keyword evidence="2" id="KW-0812">Transmembrane</keyword>